<dbReference type="AlphaFoldDB" id="A0A8S9P938"/>
<reference evidence="1" key="1">
    <citation type="submission" date="2019-12" db="EMBL/GenBank/DDBJ databases">
        <title>Genome sequencing and annotation of Brassica cretica.</title>
        <authorList>
            <person name="Studholme D.J."/>
            <person name="Sarris P."/>
        </authorList>
    </citation>
    <scope>NUCLEOTIDE SEQUENCE</scope>
    <source>
        <strain evidence="1">PFS-109/04</strain>
        <tissue evidence="1">Leaf</tissue>
    </source>
</reference>
<gene>
    <name evidence="1" type="ORF">F2Q69_00007904</name>
</gene>
<proteinExistence type="predicted"/>
<dbReference type="EMBL" id="QGKX02001521">
    <property type="protein sequence ID" value="KAF3511770.1"/>
    <property type="molecule type" value="Genomic_DNA"/>
</dbReference>
<comment type="caution">
    <text evidence="1">The sequence shown here is derived from an EMBL/GenBank/DDBJ whole genome shotgun (WGS) entry which is preliminary data.</text>
</comment>
<name>A0A8S9P938_BRACR</name>
<accession>A0A8S9P938</accession>
<evidence type="ECO:0000313" key="1">
    <source>
        <dbReference type="EMBL" id="KAF3511770.1"/>
    </source>
</evidence>
<protein>
    <submittedName>
        <fullName evidence="1">Uncharacterized protein</fullName>
    </submittedName>
</protein>
<organism evidence="1 2">
    <name type="scientific">Brassica cretica</name>
    <name type="common">Mustard</name>
    <dbReference type="NCBI Taxonomy" id="69181"/>
    <lineage>
        <taxon>Eukaryota</taxon>
        <taxon>Viridiplantae</taxon>
        <taxon>Streptophyta</taxon>
        <taxon>Embryophyta</taxon>
        <taxon>Tracheophyta</taxon>
        <taxon>Spermatophyta</taxon>
        <taxon>Magnoliopsida</taxon>
        <taxon>eudicotyledons</taxon>
        <taxon>Gunneridae</taxon>
        <taxon>Pentapetalae</taxon>
        <taxon>rosids</taxon>
        <taxon>malvids</taxon>
        <taxon>Brassicales</taxon>
        <taxon>Brassicaceae</taxon>
        <taxon>Brassiceae</taxon>
        <taxon>Brassica</taxon>
    </lineage>
</organism>
<evidence type="ECO:0000313" key="2">
    <source>
        <dbReference type="Proteomes" id="UP000712600"/>
    </source>
</evidence>
<dbReference type="Proteomes" id="UP000712600">
    <property type="component" value="Unassembled WGS sequence"/>
</dbReference>
<sequence length="75" mass="8052">MGHAGLQELLLEHVSPHSRPGRIVRSNVIRAQEKTIDPSFLVAVVIVALAAVSSEELVDSLIAVLVSAPFSILFH</sequence>